<dbReference type="EMBL" id="LR796237">
    <property type="protein sequence ID" value="CAB4130331.1"/>
    <property type="molecule type" value="Genomic_DNA"/>
</dbReference>
<protein>
    <submittedName>
        <fullName evidence="1">Uncharacterized protein</fullName>
    </submittedName>
</protein>
<proteinExistence type="predicted"/>
<name>A0A6J5L7E4_9CAUD</name>
<accession>A0A6J5L7E4</accession>
<gene>
    <name evidence="1" type="ORF">UFOVP116_385</name>
</gene>
<sequence length="110" mass="12414">MATRKPKTQQSKLNLSLRDKWQHIIKDVSKPDVPINMLERIIVHLVDGTKVNVDISGLLSEGGDPDIIEQHIQAKLNDLDAYIADIDLYVDFQEVAKTVQPLTDKILSKL</sequence>
<reference evidence="1" key="1">
    <citation type="submission" date="2020-04" db="EMBL/GenBank/DDBJ databases">
        <authorList>
            <person name="Chiriac C."/>
            <person name="Salcher M."/>
            <person name="Ghai R."/>
            <person name="Kavagutti S V."/>
        </authorList>
    </citation>
    <scope>NUCLEOTIDE SEQUENCE</scope>
</reference>
<evidence type="ECO:0000313" key="1">
    <source>
        <dbReference type="EMBL" id="CAB4130331.1"/>
    </source>
</evidence>
<organism evidence="1">
    <name type="scientific">uncultured Caudovirales phage</name>
    <dbReference type="NCBI Taxonomy" id="2100421"/>
    <lineage>
        <taxon>Viruses</taxon>
        <taxon>Duplodnaviria</taxon>
        <taxon>Heunggongvirae</taxon>
        <taxon>Uroviricota</taxon>
        <taxon>Caudoviricetes</taxon>
        <taxon>Peduoviridae</taxon>
        <taxon>Maltschvirus</taxon>
        <taxon>Maltschvirus maltsch</taxon>
    </lineage>
</organism>